<evidence type="ECO:0000259" key="2">
    <source>
        <dbReference type="Pfam" id="PF16640"/>
    </source>
</evidence>
<dbReference type="KEGG" id="dlu:A6035_12905"/>
<dbReference type="Gene3D" id="2.60.40.10">
    <property type="entry name" value="Immunoglobulins"/>
    <property type="match status" value="3"/>
</dbReference>
<dbReference type="AlphaFoldDB" id="A0A2S1R9G2"/>
<dbReference type="OrthoDB" id="4389978at2"/>
<dbReference type="Proteomes" id="UP000244928">
    <property type="component" value="Chromosome"/>
</dbReference>
<dbReference type="RefSeq" id="WP_159149302.1">
    <property type="nucleotide sequence ID" value="NZ_LMTH01000067.1"/>
</dbReference>
<feature type="domain" description="Bacterial Ig-like" evidence="2">
    <location>
        <begin position="1"/>
        <end position="95"/>
    </location>
</feature>
<feature type="region of interest" description="Disordered" evidence="1">
    <location>
        <begin position="80"/>
        <end position="99"/>
    </location>
</feature>
<sequence length="468" mass="48246">MTASPATAQEGTTTTLTADVSAVHGTNVVTAGDIVFEVDGVSIGSAPVGANGRASVPYTVPLLDNRDPVTQTVTARYSGDAPRFGASTSTTTVRVDPEPKSEVTSTVGLTASRGLPENGRLPVALDVEIDTSNGLDLPEGAQVEILRNGVVVDTIPVEGVTATYTDTVDYSTVATYTYTARLLETETYDTIYRGATSDPVEVQVAPAITPTVSVAVDRDTVLIGRAVDITATVTADGGPLPAGTELIIRANGRDIGTVTTDAGGNAVLAGHEFDIPGDKNIVAVFEGAQIDGTNYLMATSAPARLTVEALPEVDSETTIELQTVATAGDEVTITAVVSRLDGRDLTDAGTDDLGSVWFFRDGDAIGSAPVVINSATGEATAVFTHRFAERGEYRITAEYSGAFGTDEVIAPSETADATVVTVRPSEIEIDEPGPPSNEIDLSFGSLDLGSAMDVIGTDNLSSLGNLVG</sequence>
<accession>A0A2S1R9G2</accession>
<dbReference type="InterPro" id="IPR032109">
    <property type="entry name" value="Big_3_5"/>
</dbReference>
<evidence type="ECO:0000256" key="1">
    <source>
        <dbReference type="SAM" id="MobiDB-lite"/>
    </source>
</evidence>
<feature type="domain" description="Bacterial Ig-like" evidence="2">
    <location>
        <begin position="219"/>
        <end position="307"/>
    </location>
</feature>
<dbReference type="Pfam" id="PF16640">
    <property type="entry name" value="Big_3_5"/>
    <property type="match status" value="2"/>
</dbReference>
<proteinExistence type="predicted"/>
<keyword evidence="4" id="KW-1185">Reference proteome</keyword>
<name>A0A2S1R9G2_9ACTN</name>
<dbReference type="InterPro" id="IPR013783">
    <property type="entry name" value="Ig-like_fold"/>
</dbReference>
<protein>
    <recommendedName>
        <fullName evidence="2">Bacterial Ig-like domain-containing protein</fullName>
    </recommendedName>
</protein>
<organism evidence="3 4">
    <name type="scientific">Dietzia lutea</name>
    <dbReference type="NCBI Taxonomy" id="546160"/>
    <lineage>
        <taxon>Bacteria</taxon>
        <taxon>Bacillati</taxon>
        <taxon>Actinomycetota</taxon>
        <taxon>Actinomycetes</taxon>
        <taxon>Mycobacteriales</taxon>
        <taxon>Dietziaceae</taxon>
        <taxon>Dietzia</taxon>
    </lineage>
</organism>
<evidence type="ECO:0000313" key="3">
    <source>
        <dbReference type="EMBL" id="AWH92920.1"/>
    </source>
</evidence>
<evidence type="ECO:0000313" key="4">
    <source>
        <dbReference type="Proteomes" id="UP000244928"/>
    </source>
</evidence>
<dbReference type="EMBL" id="CP015449">
    <property type="protein sequence ID" value="AWH92920.1"/>
    <property type="molecule type" value="Genomic_DNA"/>
</dbReference>
<dbReference type="GO" id="GO:0005975">
    <property type="term" value="P:carbohydrate metabolic process"/>
    <property type="evidence" value="ECO:0007669"/>
    <property type="project" value="UniProtKB-ARBA"/>
</dbReference>
<reference evidence="3 4" key="1">
    <citation type="submission" date="2016-04" db="EMBL/GenBank/DDBJ databases">
        <title>Complete genome sequence of Dietzia lutea YIM 80766T, a strain isolated from desert soil in Egypt.</title>
        <authorList>
            <person name="Zhao J."/>
            <person name="Hu B."/>
            <person name="Geng S."/>
            <person name="Nie Y."/>
            <person name="Tang Y."/>
        </authorList>
    </citation>
    <scope>NUCLEOTIDE SEQUENCE [LARGE SCALE GENOMIC DNA]</scope>
    <source>
        <strain evidence="3 4">YIM 80766</strain>
    </source>
</reference>
<gene>
    <name evidence="3" type="ORF">A6035_12905</name>
</gene>